<dbReference type="Pfam" id="PF08530">
    <property type="entry name" value="PepX_C"/>
    <property type="match status" value="1"/>
</dbReference>
<dbReference type="NCBIfam" id="TIGR00976">
    <property type="entry name" value="CocE_NonD"/>
    <property type="match status" value="1"/>
</dbReference>
<accession>A0A090DEL8</accession>
<dbReference type="SUPFAM" id="SSF49785">
    <property type="entry name" value="Galactose-binding domain-like"/>
    <property type="match status" value="1"/>
</dbReference>
<dbReference type="InterPro" id="IPR013736">
    <property type="entry name" value="Xaa-Pro_dipept_C"/>
</dbReference>
<dbReference type="SMART" id="SM00939">
    <property type="entry name" value="PepX_C"/>
    <property type="match status" value="1"/>
</dbReference>
<dbReference type="GO" id="GO:0008239">
    <property type="term" value="F:dipeptidyl-peptidase activity"/>
    <property type="evidence" value="ECO:0007669"/>
    <property type="project" value="InterPro"/>
</dbReference>
<dbReference type="InterPro" id="IPR029058">
    <property type="entry name" value="AB_hydrolase_fold"/>
</dbReference>
<evidence type="ECO:0000259" key="2">
    <source>
        <dbReference type="SMART" id="SM00939"/>
    </source>
</evidence>
<evidence type="ECO:0000313" key="3">
    <source>
        <dbReference type="EMBL" id="CDX14034.1"/>
    </source>
</evidence>
<proteinExistence type="predicted"/>
<keyword evidence="4" id="KW-1185">Reference proteome</keyword>
<dbReference type="Gene3D" id="3.40.50.1820">
    <property type="entry name" value="alpha/beta hydrolase"/>
    <property type="match status" value="2"/>
</dbReference>
<feature type="domain" description="Xaa-Pro dipeptidyl-peptidase C-terminal" evidence="2">
    <location>
        <begin position="294"/>
        <end position="542"/>
    </location>
</feature>
<dbReference type="InterPro" id="IPR000383">
    <property type="entry name" value="Xaa-Pro-like_dom"/>
</dbReference>
<dbReference type="Pfam" id="PF02129">
    <property type="entry name" value="Peptidase_S15"/>
    <property type="match status" value="1"/>
</dbReference>
<organism evidence="3 4">
    <name type="scientific">Mesorhizobium plurifarium</name>
    <dbReference type="NCBI Taxonomy" id="69974"/>
    <lineage>
        <taxon>Bacteria</taxon>
        <taxon>Pseudomonadati</taxon>
        <taxon>Pseudomonadota</taxon>
        <taxon>Alphaproteobacteria</taxon>
        <taxon>Hyphomicrobiales</taxon>
        <taxon>Phyllobacteriaceae</taxon>
        <taxon>Mesorhizobium</taxon>
    </lineage>
</organism>
<name>A0A090DEL8_MESPL</name>
<dbReference type="Proteomes" id="UP000045285">
    <property type="component" value="Unassembled WGS sequence"/>
</dbReference>
<dbReference type="EMBL" id="CCMZ01000007">
    <property type="protein sequence ID" value="CDX14034.1"/>
    <property type="molecule type" value="Genomic_DNA"/>
</dbReference>
<dbReference type="InterPro" id="IPR008979">
    <property type="entry name" value="Galactose-bd-like_sf"/>
</dbReference>
<sequence>MKDIRVVTDFPRKVREIENLWIPMPDGVKLAARIWLPQDAEADPVPAILEYLPYRKRDGTVERDALTHPYFAGHGYAGVRVDMRGTGDSEGVCKGEYLKQEQDDCLAVIEWLAKQPWCSGTVGMIGISWGGFNGLQVAARRPPALKAVISLCSTDDRYNDDVHYLGGAQMCDNLMWGTTAWAIAMTPPDPAIVGERWRELWEGRLKGNGIWMQDWFEHQRRDDFYKHGSICEDYADVEIPVYAVGGWADGYPNPIFRMLEHLPGIRKGLIGPWGHKYPHFAMPGPRMGFLQECLRWWDQYLKGIDTGIADEPMLRAWMQEPAAPAAIYDERPGRWVAEPSWPGPGVGEHTLALSPGKLAEGGASDDVLKIRSPSTAGLSSGAWCGYGVLPTLPVDQRMEAGNALVFETEPLEEAVEILGFPEFEVKLASDKPVALISATLSLVLEDGAASRVSYGILNLTHRHDDLDLKPMTPGEVETVRLKLRCCGQRFERGQRIRLAIATGHWPIVFPGPENATLSIHCAGSRLILPVRKPKPLDNTLPEFEGPESATPMAQDVIKAGEPFRREVTTDQITGETSYTVVVDGGTVRHPHTGITLSARQTEVFTIRPDDPNSARGTVTWDKTYARGDWNARVSVSATVRALRDVWRMETHLVARAGDEVVVDREEVKEFPRDLN</sequence>
<dbReference type="PANTHER" id="PTHR43056:SF10">
    <property type="entry name" value="COCE_NOND FAMILY, PUTATIVE (AFU_ORTHOLOGUE AFUA_7G00600)-RELATED"/>
    <property type="match status" value="1"/>
</dbReference>
<dbReference type="InterPro" id="IPR005674">
    <property type="entry name" value="CocE/Ser_esterase"/>
</dbReference>
<dbReference type="Gene3D" id="2.60.120.260">
    <property type="entry name" value="Galactose-binding domain-like"/>
    <property type="match status" value="1"/>
</dbReference>
<dbReference type="AlphaFoldDB" id="A0A090DEL8"/>
<dbReference type="STRING" id="69974.MPLDJ20_20379"/>
<protein>
    <submittedName>
        <fullName evidence="3">Hydrolase CocE/NonD family protein</fullName>
    </submittedName>
</protein>
<evidence type="ECO:0000256" key="1">
    <source>
        <dbReference type="ARBA" id="ARBA00022801"/>
    </source>
</evidence>
<keyword evidence="1 3" id="KW-0378">Hydrolase</keyword>
<reference evidence="4" key="1">
    <citation type="submission" date="2014-08" db="EMBL/GenBank/DDBJ databases">
        <authorList>
            <person name="Moulin L."/>
        </authorList>
    </citation>
    <scope>NUCLEOTIDE SEQUENCE [LARGE SCALE GENOMIC DNA]</scope>
</reference>
<dbReference type="PANTHER" id="PTHR43056">
    <property type="entry name" value="PEPTIDASE S9 PROLYL OLIGOPEPTIDASE"/>
    <property type="match status" value="1"/>
</dbReference>
<gene>
    <name evidence="3" type="ORF">MPL3356_150178</name>
</gene>
<dbReference type="InterPro" id="IPR050585">
    <property type="entry name" value="Xaa-Pro_dipeptidyl-ppase/CocE"/>
</dbReference>
<dbReference type="SUPFAM" id="SSF53474">
    <property type="entry name" value="alpha/beta-Hydrolases"/>
    <property type="match status" value="1"/>
</dbReference>
<evidence type="ECO:0000313" key="4">
    <source>
        <dbReference type="Proteomes" id="UP000045285"/>
    </source>
</evidence>